<dbReference type="Pfam" id="PF00440">
    <property type="entry name" value="TetR_N"/>
    <property type="match status" value="1"/>
</dbReference>
<evidence type="ECO:0000256" key="1">
    <source>
        <dbReference type="ARBA" id="ARBA00023015"/>
    </source>
</evidence>
<dbReference type="PANTHER" id="PTHR30055:SF234">
    <property type="entry name" value="HTH-TYPE TRANSCRIPTIONAL REGULATOR BETI"/>
    <property type="match status" value="1"/>
</dbReference>
<evidence type="ECO:0000313" key="7">
    <source>
        <dbReference type="Proteomes" id="UP001205861"/>
    </source>
</evidence>
<dbReference type="InterPro" id="IPR050109">
    <property type="entry name" value="HTH-type_TetR-like_transc_reg"/>
</dbReference>
<dbReference type="PROSITE" id="PS50977">
    <property type="entry name" value="HTH_TETR_2"/>
    <property type="match status" value="1"/>
</dbReference>
<dbReference type="Proteomes" id="UP001205861">
    <property type="component" value="Unassembled WGS sequence"/>
</dbReference>
<dbReference type="Gene3D" id="1.10.357.10">
    <property type="entry name" value="Tetracycline Repressor, domain 2"/>
    <property type="match status" value="1"/>
</dbReference>
<keyword evidence="7" id="KW-1185">Reference proteome</keyword>
<proteinExistence type="predicted"/>
<protein>
    <submittedName>
        <fullName evidence="6">TetR/AcrR family transcriptional regulator</fullName>
    </submittedName>
</protein>
<sequence>MSITNRPRRSGEHRTSAASRERILDAAFEVICDEGYSGATMAKVAKKAELPVGSVYWHFENKDLLLAALIETSFERWHAQVASSHRPVPGETFEQHIGRVFGTTGAGRQYDAADFWRLGVILAVEKSVREQVARERFLKIRQLQRAEIASWWRNILPPALLEHDPDLPERLSGFTLALQDGNAIAGASGESIQAFRPMLASSLVHLVGQAQAELATAAASGPARKRRKAALAKA</sequence>
<evidence type="ECO:0000259" key="5">
    <source>
        <dbReference type="PROSITE" id="PS50977"/>
    </source>
</evidence>
<dbReference type="SUPFAM" id="SSF46689">
    <property type="entry name" value="Homeodomain-like"/>
    <property type="match status" value="1"/>
</dbReference>
<dbReference type="RefSeq" id="WP_258857541.1">
    <property type="nucleotide sequence ID" value="NZ_JANUGV010000005.1"/>
</dbReference>
<feature type="domain" description="HTH tetR-type" evidence="5">
    <location>
        <begin position="17"/>
        <end position="77"/>
    </location>
</feature>
<evidence type="ECO:0000256" key="3">
    <source>
        <dbReference type="ARBA" id="ARBA00023163"/>
    </source>
</evidence>
<evidence type="ECO:0000256" key="4">
    <source>
        <dbReference type="PROSITE-ProRule" id="PRU00335"/>
    </source>
</evidence>
<evidence type="ECO:0000256" key="2">
    <source>
        <dbReference type="ARBA" id="ARBA00023125"/>
    </source>
</evidence>
<comment type="caution">
    <text evidence="6">The sequence shown here is derived from an EMBL/GenBank/DDBJ whole genome shotgun (WGS) entry which is preliminary data.</text>
</comment>
<accession>A0ABT2BPB8</accession>
<dbReference type="PRINTS" id="PR00455">
    <property type="entry name" value="HTHTETR"/>
</dbReference>
<dbReference type="InterPro" id="IPR009057">
    <property type="entry name" value="Homeodomain-like_sf"/>
</dbReference>
<dbReference type="InterPro" id="IPR001647">
    <property type="entry name" value="HTH_TetR"/>
</dbReference>
<evidence type="ECO:0000313" key="6">
    <source>
        <dbReference type="EMBL" id="MCS0609915.1"/>
    </source>
</evidence>
<name>A0ABT2BPB8_9BURK</name>
<feature type="DNA-binding region" description="H-T-H motif" evidence="4">
    <location>
        <begin position="40"/>
        <end position="59"/>
    </location>
</feature>
<gene>
    <name evidence="6" type="ORF">NX773_17250</name>
</gene>
<dbReference type="EMBL" id="JANUGV010000005">
    <property type="protein sequence ID" value="MCS0609915.1"/>
    <property type="molecule type" value="Genomic_DNA"/>
</dbReference>
<dbReference type="PANTHER" id="PTHR30055">
    <property type="entry name" value="HTH-TYPE TRANSCRIPTIONAL REGULATOR RUTR"/>
    <property type="match status" value="1"/>
</dbReference>
<keyword evidence="1" id="KW-0805">Transcription regulation</keyword>
<keyword evidence="2 4" id="KW-0238">DNA-binding</keyword>
<keyword evidence="3" id="KW-0804">Transcription</keyword>
<organism evidence="6 7">
    <name type="scientific">Massilia solisilvae</name>
    <dbReference type="NCBI Taxonomy" id="1811225"/>
    <lineage>
        <taxon>Bacteria</taxon>
        <taxon>Pseudomonadati</taxon>
        <taxon>Pseudomonadota</taxon>
        <taxon>Betaproteobacteria</taxon>
        <taxon>Burkholderiales</taxon>
        <taxon>Oxalobacteraceae</taxon>
        <taxon>Telluria group</taxon>
        <taxon>Massilia</taxon>
    </lineage>
</organism>
<reference evidence="6 7" key="1">
    <citation type="submission" date="2022-08" db="EMBL/GenBank/DDBJ databases">
        <title>Reclassification of Massilia species as members of the genera Telluria, Duganella, Pseudoduganella, Mokoshia gen. nov. and Zemynaea gen. nov. using orthogonal and non-orthogonal genome-based approaches.</title>
        <authorList>
            <person name="Bowman J.P."/>
        </authorList>
    </citation>
    <scope>NUCLEOTIDE SEQUENCE [LARGE SCALE GENOMIC DNA]</scope>
    <source>
        <strain evidence="6 7">JCM 31607</strain>
    </source>
</reference>